<protein>
    <submittedName>
        <fullName evidence="3">Uncharacterized protein</fullName>
    </submittedName>
</protein>
<proteinExistence type="predicted"/>
<keyword evidence="2" id="KW-0732">Signal</keyword>
<organism evidence="3 4">
    <name type="scientific">Adineta ricciae</name>
    <name type="common">Rotifer</name>
    <dbReference type="NCBI Taxonomy" id="249248"/>
    <lineage>
        <taxon>Eukaryota</taxon>
        <taxon>Metazoa</taxon>
        <taxon>Spiralia</taxon>
        <taxon>Gnathifera</taxon>
        <taxon>Rotifera</taxon>
        <taxon>Eurotatoria</taxon>
        <taxon>Bdelloidea</taxon>
        <taxon>Adinetida</taxon>
        <taxon>Adinetidae</taxon>
        <taxon>Adineta</taxon>
    </lineage>
</organism>
<keyword evidence="1" id="KW-0472">Membrane</keyword>
<evidence type="ECO:0000256" key="2">
    <source>
        <dbReference type="SAM" id="SignalP"/>
    </source>
</evidence>
<dbReference type="OrthoDB" id="10042725at2759"/>
<gene>
    <name evidence="3" type="ORF">EDS130_LOCUS30613</name>
</gene>
<accession>A0A815DG08</accession>
<feature type="chain" id="PRO_5032696073" evidence="2">
    <location>
        <begin position="21"/>
        <end position="132"/>
    </location>
</feature>
<feature type="signal peptide" evidence="2">
    <location>
        <begin position="1"/>
        <end position="20"/>
    </location>
</feature>
<evidence type="ECO:0000313" key="3">
    <source>
        <dbReference type="EMBL" id="CAF1301155.1"/>
    </source>
</evidence>
<reference evidence="3" key="1">
    <citation type="submission" date="2021-02" db="EMBL/GenBank/DDBJ databases">
        <authorList>
            <person name="Nowell W R."/>
        </authorList>
    </citation>
    <scope>NUCLEOTIDE SEQUENCE</scope>
</reference>
<sequence>MHRIIFLYFIILMMVSTIYGLNCIVCSTITNIDCYDPYKGDLSKTNPVSQSGFTSCQKTMYWSNVGFFPSGTVVREGSNAPCISSSSTGAVATLYCCSDKDNCNSAMNYSVSLFITISSTLSCLIIKQILQY</sequence>
<comment type="caution">
    <text evidence="3">The sequence shown here is derived from an EMBL/GenBank/DDBJ whole genome shotgun (WGS) entry which is preliminary data.</text>
</comment>
<dbReference type="Proteomes" id="UP000663852">
    <property type="component" value="Unassembled WGS sequence"/>
</dbReference>
<evidence type="ECO:0000256" key="1">
    <source>
        <dbReference type="SAM" id="Phobius"/>
    </source>
</evidence>
<keyword evidence="1" id="KW-0812">Transmembrane</keyword>
<feature type="transmembrane region" description="Helical" evidence="1">
    <location>
        <begin position="106"/>
        <end position="126"/>
    </location>
</feature>
<dbReference type="AlphaFoldDB" id="A0A815DG08"/>
<evidence type="ECO:0000313" key="4">
    <source>
        <dbReference type="Proteomes" id="UP000663852"/>
    </source>
</evidence>
<name>A0A815DG08_ADIRI</name>
<keyword evidence="1" id="KW-1133">Transmembrane helix</keyword>
<dbReference type="EMBL" id="CAJNOJ010000216">
    <property type="protein sequence ID" value="CAF1301155.1"/>
    <property type="molecule type" value="Genomic_DNA"/>
</dbReference>